<sequence>MHVVTSTPKFTSNQCMQQLFPEEVPLGAVVASTIAGPIKREKKGEDDRTKFPSLAGSEDENDDRLHFPAGEKEIDISKNLGDIPAGEKEIDISKNLGDIIHLEITLDAFCSSTCKGMCLVCGASLNTSSCSCGAEESSQAKDARRPGTLKDLLKPMQRR</sequence>
<organism evidence="2">
    <name type="scientific">Triticum urartu</name>
    <name type="common">Red wild einkorn</name>
    <name type="synonym">Crithodium urartu</name>
    <dbReference type="NCBI Taxonomy" id="4572"/>
    <lineage>
        <taxon>Eukaryota</taxon>
        <taxon>Viridiplantae</taxon>
        <taxon>Streptophyta</taxon>
        <taxon>Embryophyta</taxon>
        <taxon>Tracheophyta</taxon>
        <taxon>Spermatophyta</taxon>
        <taxon>Magnoliopsida</taxon>
        <taxon>Liliopsida</taxon>
        <taxon>Poales</taxon>
        <taxon>Poaceae</taxon>
        <taxon>BOP clade</taxon>
        <taxon>Pooideae</taxon>
        <taxon>Triticodae</taxon>
        <taxon>Triticeae</taxon>
        <taxon>Triticinae</taxon>
        <taxon>Triticum</taxon>
    </lineage>
</organism>
<feature type="compositionally biased region" description="Basic and acidic residues" evidence="1">
    <location>
        <begin position="38"/>
        <end position="50"/>
    </location>
</feature>
<protein>
    <submittedName>
        <fullName evidence="2">Uncharacterized protein</fullName>
    </submittedName>
</protein>
<name>M7YPP8_TRIUA</name>
<accession>M7YPP8</accession>
<dbReference type="STRING" id="4572.M7YPP8"/>
<reference evidence="2" key="1">
    <citation type="journal article" date="2013" name="Nature">
        <title>Draft genome of the wheat A-genome progenitor Triticum urartu.</title>
        <authorList>
            <person name="Ling H.Q."/>
            <person name="Zhao S."/>
            <person name="Liu D."/>
            <person name="Wang J."/>
            <person name="Sun H."/>
            <person name="Zhang C."/>
            <person name="Fan H."/>
            <person name="Li D."/>
            <person name="Dong L."/>
            <person name="Tao Y."/>
            <person name="Gao C."/>
            <person name="Wu H."/>
            <person name="Li Y."/>
            <person name="Cui Y."/>
            <person name="Guo X."/>
            <person name="Zheng S."/>
            <person name="Wang B."/>
            <person name="Yu K."/>
            <person name="Liang Q."/>
            <person name="Yang W."/>
            <person name="Lou X."/>
            <person name="Chen J."/>
            <person name="Feng M."/>
            <person name="Jian J."/>
            <person name="Zhang X."/>
            <person name="Luo G."/>
            <person name="Jiang Y."/>
            <person name="Liu J."/>
            <person name="Wang Z."/>
            <person name="Sha Y."/>
            <person name="Zhang B."/>
            <person name="Wu H."/>
            <person name="Tang D."/>
            <person name="Shen Q."/>
            <person name="Xue P."/>
            <person name="Zou S."/>
            <person name="Wang X."/>
            <person name="Liu X."/>
            <person name="Wang F."/>
            <person name="Yang Y."/>
            <person name="An X."/>
            <person name="Dong Z."/>
            <person name="Zhang K."/>
            <person name="Zhang X."/>
            <person name="Luo M.C."/>
            <person name="Dvorak J."/>
            <person name="Tong Y."/>
            <person name="Wang J."/>
            <person name="Yang H."/>
            <person name="Li Z."/>
            <person name="Wang D."/>
            <person name="Zhang A."/>
            <person name="Wang J."/>
        </authorList>
    </citation>
    <scope>NUCLEOTIDE SEQUENCE</scope>
</reference>
<evidence type="ECO:0000256" key="1">
    <source>
        <dbReference type="SAM" id="MobiDB-lite"/>
    </source>
</evidence>
<dbReference type="PANTHER" id="PTHR34374:SF1">
    <property type="entry name" value="LARGE RIBOSOMAL RNA SUBUNIT ACCUMULATION PROTEIN YCED HOMOLOG 1, CHLOROPLASTIC"/>
    <property type="match status" value="1"/>
</dbReference>
<feature type="region of interest" description="Disordered" evidence="1">
    <location>
        <begin position="136"/>
        <end position="159"/>
    </location>
</feature>
<gene>
    <name evidence="2" type="ORF">TRIUR3_05026</name>
</gene>
<dbReference type="EMBL" id="KD248482">
    <property type="protein sequence ID" value="EMS48951.1"/>
    <property type="molecule type" value="Genomic_DNA"/>
</dbReference>
<dbReference type="Pfam" id="PF02620">
    <property type="entry name" value="YceD"/>
    <property type="match status" value="1"/>
</dbReference>
<proteinExistence type="predicted"/>
<feature type="region of interest" description="Disordered" evidence="1">
    <location>
        <begin position="37"/>
        <end position="68"/>
    </location>
</feature>
<dbReference type="AlphaFoldDB" id="M7YPP8"/>
<dbReference type="PANTHER" id="PTHR34374">
    <property type="entry name" value="LARGE RIBOSOMAL RNA SUBUNIT ACCUMULATION PROTEIN YCED HOMOLOG 1, CHLOROPLASTIC"/>
    <property type="match status" value="1"/>
</dbReference>
<evidence type="ECO:0000313" key="2">
    <source>
        <dbReference type="EMBL" id="EMS48951.1"/>
    </source>
</evidence>
<dbReference type="InterPro" id="IPR003772">
    <property type="entry name" value="YceD"/>
</dbReference>